<gene>
    <name evidence="2" type="ORF">RFI_35944</name>
</gene>
<accession>X6LJG6</accession>
<evidence type="ECO:0000313" key="3">
    <source>
        <dbReference type="Proteomes" id="UP000023152"/>
    </source>
</evidence>
<sequence length="247" mass="29172">NNNNNNNNNDNDNENTKVPENESLNVKNQMDYVCSRLCFPFQSNLVNTQHGLLTFFRQLLFQTQDPKVRLERVNVLNQYGCLASSLWRLLFTITFVLLIVNMKEMEGWKQSNEDSYDKYMLIMKTLLSLLFELCKYASTPLELLRSNQMECIWTALLSWWDDNNKNKKNNNNDDDNDDEKRGHEDMNMFAEITQPTLACIILNTLTNCQMFRLRQVYTFIHEKEYISFIIQQMASKRRMSSLTVAIK</sequence>
<reference evidence="2 3" key="1">
    <citation type="journal article" date="2013" name="Curr. Biol.">
        <title>The Genome of the Foraminiferan Reticulomyxa filosa.</title>
        <authorList>
            <person name="Glockner G."/>
            <person name="Hulsmann N."/>
            <person name="Schleicher M."/>
            <person name="Noegel A.A."/>
            <person name="Eichinger L."/>
            <person name="Gallinger C."/>
            <person name="Pawlowski J."/>
            <person name="Sierra R."/>
            <person name="Euteneuer U."/>
            <person name="Pillet L."/>
            <person name="Moustafa A."/>
            <person name="Platzer M."/>
            <person name="Groth M."/>
            <person name="Szafranski K."/>
            <person name="Schliwa M."/>
        </authorList>
    </citation>
    <scope>NUCLEOTIDE SEQUENCE [LARGE SCALE GENOMIC DNA]</scope>
</reference>
<dbReference type="EMBL" id="ASPP01038136">
    <property type="protein sequence ID" value="ETO01496.1"/>
    <property type="molecule type" value="Genomic_DNA"/>
</dbReference>
<evidence type="ECO:0000256" key="1">
    <source>
        <dbReference type="SAM" id="Phobius"/>
    </source>
</evidence>
<feature type="non-terminal residue" evidence="2">
    <location>
        <position position="1"/>
    </location>
</feature>
<keyword evidence="1" id="KW-0472">Membrane</keyword>
<name>X6LJG6_RETFI</name>
<dbReference type="OrthoDB" id="10018316at2759"/>
<keyword evidence="1" id="KW-0812">Transmembrane</keyword>
<feature type="transmembrane region" description="Helical" evidence="1">
    <location>
        <begin position="79"/>
        <end position="99"/>
    </location>
</feature>
<protein>
    <submittedName>
        <fullName evidence="2">Uncharacterized protein</fullName>
    </submittedName>
</protein>
<keyword evidence="1" id="KW-1133">Transmembrane helix</keyword>
<comment type="caution">
    <text evidence="2">The sequence shown here is derived from an EMBL/GenBank/DDBJ whole genome shotgun (WGS) entry which is preliminary data.</text>
</comment>
<dbReference type="Proteomes" id="UP000023152">
    <property type="component" value="Unassembled WGS sequence"/>
</dbReference>
<dbReference type="AlphaFoldDB" id="X6LJG6"/>
<proteinExistence type="predicted"/>
<organism evidence="2 3">
    <name type="scientific">Reticulomyxa filosa</name>
    <dbReference type="NCBI Taxonomy" id="46433"/>
    <lineage>
        <taxon>Eukaryota</taxon>
        <taxon>Sar</taxon>
        <taxon>Rhizaria</taxon>
        <taxon>Retaria</taxon>
        <taxon>Foraminifera</taxon>
        <taxon>Monothalamids</taxon>
        <taxon>Reticulomyxidae</taxon>
        <taxon>Reticulomyxa</taxon>
    </lineage>
</organism>
<evidence type="ECO:0000313" key="2">
    <source>
        <dbReference type="EMBL" id="ETO01496.1"/>
    </source>
</evidence>
<keyword evidence="3" id="KW-1185">Reference proteome</keyword>